<keyword evidence="2" id="KW-0732">Signal</keyword>
<organism evidence="3 5">
    <name type="scientific">Zophobas morio</name>
    <dbReference type="NCBI Taxonomy" id="2755281"/>
    <lineage>
        <taxon>Eukaryota</taxon>
        <taxon>Metazoa</taxon>
        <taxon>Ecdysozoa</taxon>
        <taxon>Arthropoda</taxon>
        <taxon>Hexapoda</taxon>
        <taxon>Insecta</taxon>
        <taxon>Pterygota</taxon>
        <taxon>Neoptera</taxon>
        <taxon>Endopterygota</taxon>
        <taxon>Coleoptera</taxon>
        <taxon>Polyphaga</taxon>
        <taxon>Cucujiformia</taxon>
        <taxon>Tenebrionidae</taxon>
        <taxon>Zophobas</taxon>
    </lineage>
</organism>
<dbReference type="PANTHER" id="PTHR10380">
    <property type="entry name" value="CUTICLE PROTEIN"/>
    <property type="match status" value="1"/>
</dbReference>
<evidence type="ECO:0000313" key="4">
    <source>
        <dbReference type="EMBL" id="KAJ3665628.1"/>
    </source>
</evidence>
<evidence type="ECO:0000313" key="3">
    <source>
        <dbReference type="EMBL" id="KAJ3664215.1"/>
    </source>
</evidence>
<evidence type="ECO:0000256" key="1">
    <source>
        <dbReference type="PROSITE-ProRule" id="PRU00497"/>
    </source>
</evidence>
<feature type="chain" id="PRO_5041589052" evidence="2">
    <location>
        <begin position="17"/>
        <end position="148"/>
    </location>
</feature>
<reference evidence="3" key="1">
    <citation type="journal article" date="2023" name="G3 (Bethesda)">
        <title>Whole genome assemblies of Zophobas morio and Tenebrio molitor.</title>
        <authorList>
            <person name="Kaur S."/>
            <person name="Stinson S.A."/>
            <person name="diCenzo G.C."/>
        </authorList>
    </citation>
    <scope>NUCLEOTIDE SEQUENCE</scope>
    <source>
        <strain evidence="3">QUZm001</strain>
    </source>
</reference>
<dbReference type="InterPro" id="IPR050468">
    <property type="entry name" value="Cuticle_Struct_Prot"/>
</dbReference>
<dbReference type="EMBL" id="JALNTZ010000002">
    <property type="protein sequence ID" value="KAJ3664215.1"/>
    <property type="molecule type" value="Genomic_DNA"/>
</dbReference>
<comment type="caution">
    <text evidence="3">The sequence shown here is derived from an EMBL/GenBank/DDBJ whole genome shotgun (WGS) entry which is preliminary data.</text>
</comment>
<keyword evidence="1" id="KW-0193">Cuticle</keyword>
<dbReference type="AlphaFoldDB" id="A0AA38IWH0"/>
<dbReference type="Proteomes" id="UP001168821">
    <property type="component" value="Unassembled WGS sequence"/>
</dbReference>
<dbReference type="Pfam" id="PF00379">
    <property type="entry name" value="Chitin_bind_4"/>
    <property type="match status" value="1"/>
</dbReference>
<feature type="signal peptide" evidence="2">
    <location>
        <begin position="1"/>
        <end position="16"/>
    </location>
</feature>
<evidence type="ECO:0000256" key="2">
    <source>
        <dbReference type="SAM" id="SignalP"/>
    </source>
</evidence>
<name>A0AA38IWH0_9CUCU</name>
<dbReference type="PANTHER" id="PTHR10380:SF232">
    <property type="entry name" value="PUPAL CUTICLE PROTEIN EDG-84A-LIKE PROTEIN"/>
    <property type="match status" value="1"/>
</dbReference>
<protein>
    <submittedName>
        <fullName evidence="3">Uncharacterized protein</fullName>
    </submittedName>
</protein>
<evidence type="ECO:0000313" key="5">
    <source>
        <dbReference type="Proteomes" id="UP001168821"/>
    </source>
</evidence>
<gene>
    <name evidence="4" type="ORF">Zmor_001117</name>
    <name evidence="3" type="ORF">Zmor_008402</name>
</gene>
<dbReference type="PROSITE" id="PS51155">
    <property type="entry name" value="CHIT_BIND_RR_2"/>
    <property type="match status" value="1"/>
</dbReference>
<dbReference type="GO" id="GO:0008010">
    <property type="term" value="F:structural constituent of chitin-based larval cuticle"/>
    <property type="evidence" value="ECO:0007669"/>
    <property type="project" value="TreeGrafter"/>
</dbReference>
<dbReference type="GO" id="GO:0062129">
    <property type="term" value="C:chitin-based extracellular matrix"/>
    <property type="evidence" value="ECO:0007669"/>
    <property type="project" value="TreeGrafter"/>
</dbReference>
<accession>A0AA38IWH0</accession>
<keyword evidence="5" id="KW-1185">Reference proteome</keyword>
<dbReference type="InterPro" id="IPR000618">
    <property type="entry name" value="Insect_cuticle"/>
</dbReference>
<proteinExistence type="predicted"/>
<dbReference type="EMBL" id="JALNTZ010000001">
    <property type="protein sequence ID" value="KAJ3665628.1"/>
    <property type="molecule type" value="Genomic_DNA"/>
</dbReference>
<sequence>MYKELVVIFFVTAVTARPQKHEKPNGTPNYAPNEFELEQNRAARYEFSSSIEDNINDLSHQREEVREGLNVKGSYSYSDGYYQRTVFYEADDKGYRVTKTEVTPLEGGPNIDLMGTASVNNNAHGRTVAYRVQSVPVPGPVPKVITEA</sequence>